<sequence length="321" mass="36778">MASEPILRGNRNLDSGSSLHHNNVPPQNDDSAQINPAHLKELEKLGKVTGDTVTKVYDTVKKVVMLKKKIDIIDRSEFISLCCEIDFLQKCHSPNIVTYYGAVLEDSNSSISIFMEFCEGGSLDKIYKHVRRRQGRIGEPVLGKIGESVLKGLIYLYGQHIFHRDIQPSKIVVTRKGEIKICDFGYSGDIPSYVTTKPNLCTSYYVAPERIQGQKYKVSADVWSLGLTLMEVAQNEFPYPYSPTVSPFELVVYIVNSLPPVLRDEYDWSSEFRDFLKACLEKDGEKRPTPKQMLDHPFIRRSASRKIPMHRWIKEVWEWDD</sequence>
<gene>
    <name evidence="1" type="ORF">DHETER_LOCUS9421</name>
</gene>
<dbReference type="Proteomes" id="UP000789702">
    <property type="component" value="Unassembled WGS sequence"/>
</dbReference>
<evidence type="ECO:0000313" key="2">
    <source>
        <dbReference type="Proteomes" id="UP000789702"/>
    </source>
</evidence>
<name>A0ACA9NGQ6_9GLOM</name>
<organism evidence="1 2">
    <name type="scientific">Dentiscutata heterogama</name>
    <dbReference type="NCBI Taxonomy" id="1316150"/>
    <lineage>
        <taxon>Eukaryota</taxon>
        <taxon>Fungi</taxon>
        <taxon>Fungi incertae sedis</taxon>
        <taxon>Mucoromycota</taxon>
        <taxon>Glomeromycotina</taxon>
        <taxon>Glomeromycetes</taxon>
        <taxon>Diversisporales</taxon>
        <taxon>Gigasporaceae</taxon>
        <taxon>Dentiscutata</taxon>
    </lineage>
</organism>
<evidence type="ECO:0000313" key="1">
    <source>
        <dbReference type="EMBL" id="CAG8653713.1"/>
    </source>
</evidence>
<proteinExistence type="predicted"/>
<reference evidence="1" key="1">
    <citation type="submission" date="2021-06" db="EMBL/GenBank/DDBJ databases">
        <authorList>
            <person name="Kallberg Y."/>
            <person name="Tangrot J."/>
            <person name="Rosling A."/>
        </authorList>
    </citation>
    <scope>NUCLEOTIDE SEQUENCE</scope>
    <source>
        <strain evidence="1">IL203A</strain>
    </source>
</reference>
<dbReference type="EMBL" id="CAJVPU010016527">
    <property type="protein sequence ID" value="CAG8653713.1"/>
    <property type="molecule type" value="Genomic_DNA"/>
</dbReference>
<keyword evidence="2" id="KW-1185">Reference proteome</keyword>
<accession>A0ACA9NGQ6</accession>
<protein>
    <submittedName>
        <fullName evidence="1">4889_t:CDS:1</fullName>
    </submittedName>
</protein>
<comment type="caution">
    <text evidence="1">The sequence shown here is derived from an EMBL/GenBank/DDBJ whole genome shotgun (WGS) entry which is preliminary data.</text>
</comment>